<evidence type="ECO:0000256" key="13">
    <source>
        <dbReference type="ARBA" id="ARBA00023160"/>
    </source>
</evidence>
<evidence type="ECO:0000256" key="9">
    <source>
        <dbReference type="ARBA" id="ARBA00022989"/>
    </source>
</evidence>
<dbReference type="Pfam" id="PF04116">
    <property type="entry name" value="FA_hydroxylase"/>
    <property type="match status" value="1"/>
</dbReference>
<dbReference type="GO" id="GO:0005506">
    <property type="term" value="F:iron ion binding"/>
    <property type="evidence" value="ECO:0007669"/>
    <property type="project" value="InterPro"/>
</dbReference>
<comment type="cofactor">
    <cofactor evidence="1">
        <name>Zn(2+)</name>
        <dbReference type="ChEBI" id="CHEBI:29105"/>
    </cofactor>
</comment>
<evidence type="ECO:0000256" key="10">
    <source>
        <dbReference type="ARBA" id="ARBA00023002"/>
    </source>
</evidence>
<evidence type="ECO:0000313" key="16">
    <source>
        <dbReference type="EMBL" id="AVO46145.1"/>
    </source>
</evidence>
<keyword evidence="5" id="KW-0479">Metal-binding</keyword>
<keyword evidence="7" id="KW-0276">Fatty acid metabolism</keyword>
<proteinExistence type="predicted"/>
<dbReference type="GO" id="GO:0016020">
    <property type="term" value="C:membrane"/>
    <property type="evidence" value="ECO:0007669"/>
    <property type="project" value="InterPro"/>
</dbReference>
<keyword evidence="12 14" id="KW-0472">Membrane</keyword>
<dbReference type="GO" id="GO:0006633">
    <property type="term" value="P:fatty acid biosynthetic process"/>
    <property type="evidence" value="ECO:0007669"/>
    <property type="project" value="UniProtKB-KW"/>
</dbReference>
<protein>
    <recommendedName>
        <fullName evidence="15">Fatty acid hydroxylase domain-containing protein</fullName>
    </recommendedName>
</protein>
<evidence type="ECO:0000256" key="11">
    <source>
        <dbReference type="ARBA" id="ARBA00023098"/>
    </source>
</evidence>
<feature type="domain" description="Fatty acid hydroxylase" evidence="15">
    <location>
        <begin position="55"/>
        <end position="195"/>
    </location>
</feature>
<dbReference type="RefSeq" id="WP_106749486.1">
    <property type="nucleotide sequence ID" value="NZ_CP027668.1"/>
</dbReference>
<keyword evidence="4 14" id="KW-0812">Transmembrane</keyword>
<feature type="transmembrane region" description="Helical" evidence="14">
    <location>
        <begin position="28"/>
        <end position="61"/>
    </location>
</feature>
<evidence type="ECO:0000259" key="15">
    <source>
        <dbReference type="Pfam" id="PF04116"/>
    </source>
</evidence>
<keyword evidence="11" id="KW-0443">Lipid metabolism</keyword>
<keyword evidence="17" id="KW-1185">Reference proteome</keyword>
<keyword evidence="13" id="KW-0275">Fatty acid biosynthesis</keyword>
<evidence type="ECO:0000256" key="5">
    <source>
        <dbReference type="ARBA" id="ARBA00022723"/>
    </source>
</evidence>
<keyword evidence="3" id="KW-0444">Lipid biosynthesis</keyword>
<dbReference type="PANTHER" id="PTHR12863:SF1">
    <property type="entry name" value="FATTY ACID 2-HYDROXYLASE"/>
    <property type="match status" value="1"/>
</dbReference>
<keyword evidence="6" id="KW-0256">Endoplasmic reticulum</keyword>
<evidence type="ECO:0000256" key="14">
    <source>
        <dbReference type="SAM" id="Phobius"/>
    </source>
</evidence>
<organism evidence="16 17">
    <name type="scientific">Phreatobacter cathodiphilus</name>
    <dbReference type="NCBI Taxonomy" id="1868589"/>
    <lineage>
        <taxon>Bacteria</taxon>
        <taxon>Pseudomonadati</taxon>
        <taxon>Pseudomonadota</taxon>
        <taxon>Alphaproteobacteria</taxon>
        <taxon>Hyphomicrobiales</taxon>
        <taxon>Phreatobacteraceae</taxon>
        <taxon>Phreatobacter</taxon>
    </lineage>
</organism>
<evidence type="ECO:0000313" key="17">
    <source>
        <dbReference type="Proteomes" id="UP000237889"/>
    </source>
</evidence>
<feature type="transmembrane region" description="Helical" evidence="14">
    <location>
        <begin position="131"/>
        <end position="152"/>
    </location>
</feature>
<keyword evidence="10" id="KW-0560">Oxidoreductase</keyword>
<reference evidence="16 17" key="1">
    <citation type="submission" date="2018-03" db="EMBL/GenBank/DDBJ databases">
        <title>Genome sequencing of Phreatobacter sp.</title>
        <authorList>
            <person name="Kim S.-J."/>
            <person name="Heo J."/>
            <person name="Kwon S.-W."/>
        </authorList>
    </citation>
    <scope>NUCLEOTIDE SEQUENCE [LARGE SCALE GENOMIC DNA]</scope>
    <source>
        <strain evidence="16 17">S-12</strain>
    </source>
</reference>
<evidence type="ECO:0000256" key="1">
    <source>
        <dbReference type="ARBA" id="ARBA00001947"/>
    </source>
</evidence>
<evidence type="ECO:0000256" key="8">
    <source>
        <dbReference type="ARBA" id="ARBA00022833"/>
    </source>
</evidence>
<dbReference type="OrthoDB" id="5291370at2"/>
<dbReference type="EMBL" id="CP027668">
    <property type="protein sequence ID" value="AVO46145.1"/>
    <property type="molecule type" value="Genomic_DNA"/>
</dbReference>
<dbReference type="AlphaFoldDB" id="A0A2S0NDB9"/>
<evidence type="ECO:0000256" key="7">
    <source>
        <dbReference type="ARBA" id="ARBA00022832"/>
    </source>
</evidence>
<keyword evidence="8" id="KW-0862">Zinc</keyword>
<dbReference type="GO" id="GO:0080132">
    <property type="term" value="F:fatty acid 2-hydroxylase activity"/>
    <property type="evidence" value="ECO:0007669"/>
    <property type="project" value="InterPro"/>
</dbReference>
<dbReference type="Proteomes" id="UP000237889">
    <property type="component" value="Chromosome"/>
</dbReference>
<sequence length="239" mass="26752">MTLTQEIRALAADAFAVLRHPDARGAVLLYSALAAVFFVYSVVTAGILWTLASALIGIALLPAVEFVTHKYVLHWLDLARTSPTAQFWNRVHYAHHMDPKDTRVILAHPASVVLLVSVVAGLSWLVGLRPIAPVMAIAFALFAFYEIVHFACHMDGDMRSRYFTARRQEHALHHYVDENRNFGITSAIADRVLGTRIVDKKTLTRSPTARNLGYTGEFADRYPYLKRDETPPAGRTRPE</sequence>
<name>A0A2S0NDB9_9HYPH</name>
<accession>A0A2S0NDB9</accession>
<dbReference type="PANTHER" id="PTHR12863">
    <property type="entry name" value="FATTY ACID HYDROXYLASE"/>
    <property type="match status" value="1"/>
</dbReference>
<evidence type="ECO:0000256" key="4">
    <source>
        <dbReference type="ARBA" id="ARBA00022692"/>
    </source>
</evidence>
<evidence type="ECO:0000256" key="12">
    <source>
        <dbReference type="ARBA" id="ARBA00023136"/>
    </source>
</evidence>
<dbReference type="KEGG" id="phr:C6569_14315"/>
<feature type="transmembrane region" description="Helical" evidence="14">
    <location>
        <begin position="104"/>
        <end position="125"/>
    </location>
</feature>
<dbReference type="InterPro" id="IPR014430">
    <property type="entry name" value="Scs7"/>
</dbReference>
<gene>
    <name evidence="16" type="ORF">C6569_14315</name>
</gene>
<evidence type="ECO:0000256" key="2">
    <source>
        <dbReference type="ARBA" id="ARBA00004477"/>
    </source>
</evidence>
<comment type="subcellular location">
    <subcellularLocation>
        <location evidence="2">Endoplasmic reticulum membrane</location>
        <topology evidence="2">Multi-pass membrane protein</topology>
    </subcellularLocation>
</comment>
<keyword evidence="9 14" id="KW-1133">Transmembrane helix</keyword>
<dbReference type="InterPro" id="IPR006694">
    <property type="entry name" value="Fatty_acid_hydroxylase"/>
</dbReference>
<evidence type="ECO:0000256" key="3">
    <source>
        <dbReference type="ARBA" id="ARBA00022516"/>
    </source>
</evidence>
<evidence type="ECO:0000256" key="6">
    <source>
        <dbReference type="ARBA" id="ARBA00022824"/>
    </source>
</evidence>